<keyword evidence="3" id="KW-0611">Plant defense</keyword>
<evidence type="ECO:0000313" key="6">
    <source>
        <dbReference type="Proteomes" id="UP000325577"/>
    </source>
</evidence>
<evidence type="ECO:0000313" key="5">
    <source>
        <dbReference type="EMBL" id="KAA8521494.1"/>
    </source>
</evidence>
<dbReference type="SUPFAM" id="SSF52058">
    <property type="entry name" value="L domain-like"/>
    <property type="match status" value="1"/>
</dbReference>
<accession>A0A5J4ZUD7</accession>
<dbReference type="Gene3D" id="3.80.10.10">
    <property type="entry name" value="Ribonuclease Inhibitor"/>
    <property type="match status" value="1"/>
</dbReference>
<dbReference type="OrthoDB" id="688937at2759"/>
<keyword evidence="1" id="KW-0677">Repeat</keyword>
<name>A0A5J4ZUD7_9ASTE</name>
<dbReference type="InterPro" id="IPR041118">
    <property type="entry name" value="Rx_N"/>
</dbReference>
<dbReference type="AlphaFoldDB" id="A0A5J4ZUD7"/>
<evidence type="ECO:0000259" key="4">
    <source>
        <dbReference type="Pfam" id="PF18052"/>
    </source>
</evidence>
<keyword evidence="6" id="KW-1185">Reference proteome</keyword>
<reference evidence="5 6" key="1">
    <citation type="submission" date="2019-09" db="EMBL/GenBank/DDBJ databases">
        <title>A chromosome-level genome assembly of the Chinese tupelo Nyssa sinensis.</title>
        <authorList>
            <person name="Yang X."/>
            <person name="Kang M."/>
            <person name="Yang Y."/>
            <person name="Xiong H."/>
            <person name="Wang M."/>
            <person name="Zhang Z."/>
            <person name="Wang Z."/>
            <person name="Wu H."/>
            <person name="Ma T."/>
            <person name="Liu J."/>
            <person name="Xi Z."/>
        </authorList>
    </citation>
    <scope>NUCLEOTIDE SEQUENCE [LARGE SCALE GENOMIC DNA]</scope>
    <source>
        <strain evidence="5">J267</strain>
        <tissue evidence="5">Leaf</tissue>
    </source>
</reference>
<dbReference type="GO" id="GO:0006952">
    <property type="term" value="P:defense response"/>
    <property type="evidence" value="ECO:0007669"/>
    <property type="project" value="UniProtKB-KW"/>
</dbReference>
<organism evidence="5 6">
    <name type="scientific">Nyssa sinensis</name>
    <dbReference type="NCBI Taxonomy" id="561372"/>
    <lineage>
        <taxon>Eukaryota</taxon>
        <taxon>Viridiplantae</taxon>
        <taxon>Streptophyta</taxon>
        <taxon>Embryophyta</taxon>
        <taxon>Tracheophyta</taxon>
        <taxon>Spermatophyta</taxon>
        <taxon>Magnoliopsida</taxon>
        <taxon>eudicotyledons</taxon>
        <taxon>Gunneridae</taxon>
        <taxon>Pentapetalae</taxon>
        <taxon>asterids</taxon>
        <taxon>Cornales</taxon>
        <taxon>Nyssaceae</taxon>
        <taxon>Nyssa</taxon>
    </lineage>
</organism>
<proteinExistence type="predicted"/>
<dbReference type="InterPro" id="IPR032675">
    <property type="entry name" value="LRR_dom_sf"/>
</dbReference>
<dbReference type="GO" id="GO:0000166">
    <property type="term" value="F:nucleotide binding"/>
    <property type="evidence" value="ECO:0007669"/>
    <property type="project" value="UniProtKB-KW"/>
</dbReference>
<protein>
    <recommendedName>
        <fullName evidence="4">Disease resistance N-terminal domain-containing protein</fullName>
    </recommendedName>
</protein>
<keyword evidence="2" id="KW-0547">Nucleotide-binding</keyword>
<dbReference type="Pfam" id="PF18052">
    <property type="entry name" value="Rx_N"/>
    <property type="match status" value="1"/>
</dbReference>
<evidence type="ECO:0000256" key="2">
    <source>
        <dbReference type="ARBA" id="ARBA00022741"/>
    </source>
</evidence>
<dbReference type="Gene3D" id="1.20.5.4130">
    <property type="match status" value="1"/>
</dbReference>
<evidence type="ECO:0000256" key="3">
    <source>
        <dbReference type="ARBA" id="ARBA00022821"/>
    </source>
</evidence>
<evidence type="ECO:0000256" key="1">
    <source>
        <dbReference type="ARBA" id="ARBA00022737"/>
    </source>
</evidence>
<feature type="domain" description="Disease resistance N-terminal" evidence="4">
    <location>
        <begin position="10"/>
        <end position="86"/>
    </location>
</feature>
<dbReference type="EMBL" id="CM018048">
    <property type="protein sequence ID" value="KAA8521494.1"/>
    <property type="molecule type" value="Genomic_DNA"/>
</dbReference>
<dbReference type="Proteomes" id="UP000325577">
    <property type="component" value="Linkage Group LG5"/>
</dbReference>
<sequence length="194" mass="22134">MAEIFLAPLLQVFYEKLASPAFQKLADIWDLKDEVQKLQQTLPIIQALLEDAEERQISFRAVQIWLSKLNDAACKAEDLLEEFTRRGYKIHDLIFDLAQYVTRNDHVILENDLPQSDLAKIRHLSIVRDYRSSLIPEALYRAKHLRTLLVVSGGGFGGDPAAMFSHFSYLRMLDLSGCDIKLPESIEACPLCLE</sequence>
<gene>
    <name evidence="5" type="ORF">F0562_012196</name>
</gene>